<feature type="non-terminal residue" evidence="1">
    <location>
        <position position="1"/>
    </location>
</feature>
<reference evidence="1" key="1">
    <citation type="submission" date="2019-10" db="EMBL/GenBank/DDBJ databases">
        <authorList>
            <consortium name="DOE Joint Genome Institute"/>
            <person name="Kuo A."/>
            <person name="Miyauchi S."/>
            <person name="Kiss E."/>
            <person name="Drula E."/>
            <person name="Kohler A."/>
            <person name="Sanchez-Garcia M."/>
            <person name="Andreopoulos B."/>
            <person name="Barry K.W."/>
            <person name="Bonito G."/>
            <person name="Buee M."/>
            <person name="Carver A."/>
            <person name="Chen C."/>
            <person name="Cichocki N."/>
            <person name="Clum A."/>
            <person name="Culley D."/>
            <person name="Crous P.W."/>
            <person name="Fauchery L."/>
            <person name="Girlanda M."/>
            <person name="Hayes R."/>
            <person name="Keri Z."/>
            <person name="Labutti K."/>
            <person name="Lipzen A."/>
            <person name="Lombard V."/>
            <person name="Magnuson J."/>
            <person name="Maillard F."/>
            <person name="Morin E."/>
            <person name="Murat C."/>
            <person name="Nolan M."/>
            <person name="Ohm R."/>
            <person name="Pangilinan J."/>
            <person name="Pereira M."/>
            <person name="Perotto S."/>
            <person name="Peter M."/>
            <person name="Riley R."/>
            <person name="Sitrit Y."/>
            <person name="Stielow B."/>
            <person name="Szollosi G."/>
            <person name="Zifcakova L."/>
            <person name="Stursova M."/>
            <person name="Spatafora J.W."/>
            <person name="Tedersoo L."/>
            <person name="Vaario L.-M."/>
            <person name="Yamada A."/>
            <person name="Yan M."/>
            <person name="Wang P."/>
            <person name="Xu J."/>
            <person name="Bruns T."/>
            <person name="Baldrian P."/>
            <person name="Vilgalys R."/>
            <person name="Henrissat B."/>
            <person name="Grigoriev I.V."/>
            <person name="Hibbett D."/>
            <person name="Nagy L.G."/>
            <person name="Martin F.M."/>
        </authorList>
    </citation>
    <scope>NUCLEOTIDE SEQUENCE</scope>
    <source>
        <strain evidence="1">P2</strain>
    </source>
</reference>
<organism evidence="1 2">
    <name type="scientific">Thelephora ganbajun</name>
    <name type="common">Ganba fungus</name>
    <dbReference type="NCBI Taxonomy" id="370292"/>
    <lineage>
        <taxon>Eukaryota</taxon>
        <taxon>Fungi</taxon>
        <taxon>Dikarya</taxon>
        <taxon>Basidiomycota</taxon>
        <taxon>Agaricomycotina</taxon>
        <taxon>Agaricomycetes</taxon>
        <taxon>Thelephorales</taxon>
        <taxon>Thelephoraceae</taxon>
        <taxon>Thelephora</taxon>
    </lineage>
</organism>
<protein>
    <submittedName>
        <fullName evidence="1">Kinase-like protein</fullName>
    </submittedName>
</protein>
<keyword evidence="2" id="KW-1185">Reference proteome</keyword>
<name>A0ACB6ZCE3_THEGA</name>
<dbReference type="Proteomes" id="UP000886501">
    <property type="component" value="Unassembled WGS sequence"/>
</dbReference>
<evidence type="ECO:0000313" key="2">
    <source>
        <dbReference type="Proteomes" id="UP000886501"/>
    </source>
</evidence>
<evidence type="ECO:0000313" key="1">
    <source>
        <dbReference type="EMBL" id="KAF9646816.1"/>
    </source>
</evidence>
<proteinExistence type="predicted"/>
<sequence length="392" mass="44022">QLCGRVGLLPASHIIPEGLIRTTENPIAFGGFGDIWEGIYNGKRVAIKALRVYKGDGVRKLRKVFYKEVVMWRRISHPNIVPFLGVSEALAPLSMVSEWMPNGNVREYVGKNPETSRLQLLLDISRGLSFIHSLEIVHGDVKGDNILIDKSGCARLLDFGFTCIASLNCTETSASGFKGTPRWMAPELLNVEQNAGKSGISTRQSDIFALALVTLEVFTGQVPFPENKQPAVMKKIMDGERPPRPRKATRLGLSDEFWEVIQSSWAHEVEQRPSVEAFVELLEKATPDIAVLKELSEFDPNSTENIQNFNYMFEYGDNALFGMREDETLVLIEVFDRVDLLILHLPTLSRFFVSGPQLLSERRSTTQPVFVRASESLCQVWPSAEELLDLRQ</sequence>
<dbReference type="EMBL" id="MU118048">
    <property type="protein sequence ID" value="KAF9646816.1"/>
    <property type="molecule type" value="Genomic_DNA"/>
</dbReference>
<accession>A0ACB6ZCE3</accession>
<gene>
    <name evidence="1" type="ORF">BDM02DRAFT_3099302</name>
</gene>
<comment type="caution">
    <text evidence="1">The sequence shown here is derived from an EMBL/GenBank/DDBJ whole genome shotgun (WGS) entry which is preliminary data.</text>
</comment>
<reference evidence="1" key="2">
    <citation type="journal article" date="2020" name="Nat. Commun.">
        <title>Large-scale genome sequencing of mycorrhizal fungi provides insights into the early evolution of symbiotic traits.</title>
        <authorList>
            <person name="Miyauchi S."/>
            <person name="Kiss E."/>
            <person name="Kuo A."/>
            <person name="Drula E."/>
            <person name="Kohler A."/>
            <person name="Sanchez-Garcia M."/>
            <person name="Morin E."/>
            <person name="Andreopoulos B."/>
            <person name="Barry K.W."/>
            <person name="Bonito G."/>
            <person name="Buee M."/>
            <person name="Carver A."/>
            <person name="Chen C."/>
            <person name="Cichocki N."/>
            <person name="Clum A."/>
            <person name="Culley D."/>
            <person name="Crous P.W."/>
            <person name="Fauchery L."/>
            <person name="Girlanda M."/>
            <person name="Hayes R.D."/>
            <person name="Keri Z."/>
            <person name="LaButti K."/>
            <person name="Lipzen A."/>
            <person name="Lombard V."/>
            <person name="Magnuson J."/>
            <person name="Maillard F."/>
            <person name="Murat C."/>
            <person name="Nolan M."/>
            <person name="Ohm R.A."/>
            <person name="Pangilinan J."/>
            <person name="Pereira M.F."/>
            <person name="Perotto S."/>
            <person name="Peter M."/>
            <person name="Pfister S."/>
            <person name="Riley R."/>
            <person name="Sitrit Y."/>
            <person name="Stielow J.B."/>
            <person name="Szollosi G."/>
            <person name="Zifcakova L."/>
            <person name="Stursova M."/>
            <person name="Spatafora J.W."/>
            <person name="Tedersoo L."/>
            <person name="Vaario L.M."/>
            <person name="Yamada A."/>
            <person name="Yan M."/>
            <person name="Wang P."/>
            <person name="Xu J."/>
            <person name="Bruns T."/>
            <person name="Baldrian P."/>
            <person name="Vilgalys R."/>
            <person name="Dunand C."/>
            <person name="Henrissat B."/>
            <person name="Grigoriev I.V."/>
            <person name="Hibbett D."/>
            <person name="Nagy L.G."/>
            <person name="Martin F.M."/>
        </authorList>
    </citation>
    <scope>NUCLEOTIDE SEQUENCE</scope>
    <source>
        <strain evidence="1">P2</strain>
    </source>
</reference>